<feature type="transmembrane region" description="Helical" evidence="1">
    <location>
        <begin position="6"/>
        <end position="26"/>
    </location>
</feature>
<organism evidence="2">
    <name type="scientific">viral metagenome</name>
    <dbReference type="NCBI Taxonomy" id="1070528"/>
    <lineage>
        <taxon>unclassified sequences</taxon>
        <taxon>metagenomes</taxon>
        <taxon>organismal metagenomes</taxon>
    </lineage>
</organism>
<dbReference type="EMBL" id="MN740327">
    <property type="protein sequence ID" value="QHU00472.1"/>
    <property type="molecule type" value="Genomic_DNA"/>
</dbReference>
<protein>
    <submittedName>
        <fullName evidence="2">Uncharacterized protein</fullName>
    </submittedName>
</protein>
<feature type="transmembrane region" description="Helical" evidence="1">
    <location>
        <begin position="38"/>
        <end position="59"/>
    </location>
</feature>
<sequence length="77" mass="8537">MYSGDMCFGIGSSSLNIVKLIAPFIMSKHVCPRVCVNMLYLFKFFLFFLANKVIASFIASSGCIKSSIILSPRVHLI</sequence>
<evidence type="ECO:0000313" key="2">
    <source>
        <dbReference type="EMBL" id="QHU00472.1"/>
    </source>
</evidence>
<evidence type="ECO:0000256" key="1">
    <source>
        <dbReference type="SAM" id="Phobius"/>
    </source>
</evidence>
<keyword evidence="1" id="KW-0812">Transmembrane</keyword>
<proteinExistence type="predicted"/>
<accession>A0A6C0J4C1</accession>
<reference evidence="2" key="1">
    <citation type="journal article" date="2020" name="Nature">
        <title>Giant virus diversity and host interactions through global metagenomics.</title>
        <authorList>
            <person name="Schulz F."/>
            <person name="Roux S."/>
            <person name="Paez-Espino D."/>
            <person name="Jungbluth S."/>
            <person name="Walsh D.A."/>
            <person name="Denef V.J."/>
            <person name="McMahon K.D."/>
            <person name="Konstantinidis K.T."/>
            <person name="Eloe-Fadrosh E.A."/>
            <person name="Kyrpides N.C."/>
            <person name="Woyke T."/>
        </authorList>
    </citation>
    <scope>NUCLEOTIDE SEQUENCE</scope>
    <source>
        <strain evidence="2">GVMAG-M-3300025860-20</strain>
    </source>
</reference>
<name>A0A6C0J4C1_9ZZZZ</name>
<keyword evidence="1" id="KW-0472">Membrane</keyword>
<keyword evidence="1" id="KW-1133">Transmembrane helix</keyword>
<dbReference type="AlphaFoldDB" id="A0A6C0J4C1"/>